<protein>
    <submittedName>
        <fullName evidence="2">Uncharacterized protein</fullName>
    </submittedName>
</protein>
<dbReference type="Proteomes" id="UP000322634">
    <property type="component" value="Unassembled WGS sequence"/>
</dbReference>
<name>A0A5D0TT90_9ACTN</name>
<accession>A0A5D0TT90</accession>
<proteinExistence type="predicted"/>
<gene>
    <name evidence="2" type="ORF">FXF65_37880</name>
</gene>
<dbReference type="RefSeq" id="WP_148355021.1">
    <property type="nucleotide sequence ID" value="NZ_JBHSBF010000002.1"/>
</dbReference>
<comment type="caution">
    <text evidence="2">The sequence shown here is derived from an EMBL/GenBank/DDBJ whole genome shotgun (WGS) entry which is preliminary data.</text>
</comment>
<feature type="region of interest" description="Disordered" evidence="1">
    <location>
        <begin position="1"/>
        <end position="23"/>
    </location>
</feature>
<dbReference type="AlphaFoldDB" id="A0A5D0TT90"/>
<evidence type="ECO:0000313" key="3">
    <source>
        <dbReference type="Proteomes" id="UP000322634"/>
    </source>
</evidence>
<evidence type="ECO:0000313" key="2">
    <source>
        <dbReference type="EMBL" id="TYC08660.1"/>
    </source>
</evidence>
<evidence type="ECO:0000256" key="1">
    <source>
        <dbReference type="SAM" id="MobiDB-lite"/>
    </source>
</evidence>
<sequence length="96" mass="11031">MMDQDPTNPRPPDRDAEWDGTDADQFGRAVHLLNELVTALAALSRARAGEEAERLRAEELRYAQQRQRLRVVDRAEVAQILADYPARLRDLTQHRP</sequence>
<reference evidence="2 3" key="1">
    <citation type="submission" date="2019-08" db="EMBL/GenBank/DDBJ databases">
        <title>Actinomadura sp. nov. CYP1-5 isolated from mountain soil.</title>
        <authorList>
            <person name="Songsumanus A."/>
            <person name="Kuncharoen N."/>
            <person name="Kudo T."/>
            <person name="Yuki M."/>
            <person name="Igarashi Y."/>
            <person name="Tanasupawat S."/>
        </authorList>
    </citation>
    <scope>NUCLEOTIDE SEQUENCE [LARGE SCALE GENOMIC DNA]</scope>
    <source>
        <strain evidence="2 3">GKU157</strain>
    </source>
</reference>
<organism evidence="2 3">
    <name type="scientific">Actinomadura syzygii</name>
    <dbReference type="NCBI Taxonomy" id="1427538"/>
    <lineage>
        <taxon>Bacteria</taxon>
        <taxon>Bacillati</taxon>
        <taxon>Actinomycetota</taxon>
        <taxon>Actinomycetes</taxon>
        <taxon>Streptosporangiales</taxon>
        <taxon>Thermomonosporaceae</taxon>
        <taxon>Actinomadura</taxon>
    </lineage>
</organism>
<dbReference type="EMBL" id="VSFF01000016">
    <property type="protein sequence ID" value="TYC08660.1"/>
    <property type="molecule type" value="Genomic_DNA"/>
</dbReference>
<keyword evidence="3" id="KW-1185">Reference proteome</keyword>